<gene>
    <name evidence="2" type="ORF">F3W81_19820</name>
</gene>
<dbReference type="SUPFAM" id="SSF53254">
    <property type="entry name" value="Phosphoglycerate mutase-like"/>
    <property type="match status" value="1"/>
</dbReference>
<evidence type="ECO:0000313" key="2">
    <source>
        <dbReference type="EMBL" id="QOL82879.1"/>
    </source>
</evidence>
<dbReference type="CDD" id="cd07067">
    <property type="entry name" value="HP_PGM_like"/>
    <property type="match status" value="1"/>
</dbReference>
<dbReference type="Gene3D" id="3.40.50.1240">
    <property type="entry name" value="Phosphoglycerate mutase-like"/>
    <property type="match status" value="1"/>
</dbReference>
<dbReference type="SMART" id="SM00855">
    <property type="entry name" value="PGAM"/>
    <property type="match status" value="1"/>
</dbReference>
<protein>
    <submittedName>
        <fullName evidence="2">Histidine phosphatase family protein</fullName>
    </submittedName>
</protein>
<proteinExistence type="predicted"/>
<dbReference type="InterPro" id="IPR013078">
    <property type="entry name" value="His_Pase_superF_clade-1"/>
</dbReference>
<evidence type="ECO:0000313" key="3">
    <source>
        <dbReference type="Proteomes" id="UP000594118"/>
    </source>
</evidence>
<dbReference type="EMBL" id="CP045201">
    <property type="protein sequence ID" value="QOL82879.1"/>
    <property type="molecule type" value="Genomic_DNA"/>
</dbReference>
<dbReference type="KEGG" id="pshq:F3W81_19820"/>
<dbReference type="Pfam" id="PF00300">
    <property type="entry name" value="His_Phos_1"/>
    <property type="match status" value="1"/>
</dbReference>
<dbReference type="AlphaFoldDB" id="A0A7L9WRF6"/>
<dbReference type="InterPro" id="IPR029033">
    <property type="entry name" value="His_PPase_superfam"/>
</dbReference>
<name>A0A7L9WRF6_9RHOB</name>
<keyword evidence="3" id="KW-1185">Reference proteome</keyword>
<sequence length="164" mass="17790">MAKRLILMRHAKSSWATLGQLDHDRPLNTRGQLSAKALGRWLEAQGYEADLALVSTAQRTQETYAGLESGSELRLLDSLYNAGPAAIMAALRQAEGDCVLLIAHNPGIGDFAQRVVAIPPDHPRFDDYPTGATLVADLEIADWTDLTFGAAITTDFITARNLTD</sequence>
<feature type="binding site" evidence="1">
    <location>
        <position position="59"/>
    </location>
    <ligand>
        <name>substrate</name>
    </ligand>
</feature>
<accession>A0A7L9WRF6</accession>
<dbReference type="Proteomes" id="UP000594118">
    <property type="component" value="Chromosome"/>
</dbReference>
<evidence type="ECO:0000256" key="1">
    <source>
        <dbReference type="PIRSR" id="PIRSR613078-2"/>
    </source>
</evidence>
<dbReference type="RefSeq" id="WP_193084056.1">
    <property type="nucleotide sequence ID" value="NZ_CP045201.1"/>
</dbReference>
<organism evidence="2 3">
    <name type="scientific">Pseudooceanicola spongiae</name>
    <dbReference type="NCBI Taxonomy" id="2613965"/>
    <lineage>
        <taxon>Bacteria</taxon>
        <taxon>Pseudomonadati</taxon>
        <taxon>Pseudomonadota</taxon>
        <taxon>Alphaproteobacteria</taxon>
        <taxon>Rhodobacterales</taxon>
        <taxon>Paracoccaceae</taxon>
        <taxon>Pseudooceanicola</taxon>
    </lineage>
</organism>
<reference evidence="2 3" key="1">
    <citation type="submission" date="2019-10" db="EMBL/GenBank/DDBJ databases">
        <title>Pseudopuniceibacterium sp. HQ09 islated from Antarctica.</title>
        <authorList>
            <person name="Liao L."/>
            <person name="Su S."/>
            <person name="Chen B."/>
            <person name="Yu Y."/>
        </authorList>
    </citation>
    <scope>NUCLEOTIDE SEQUENCE [LARGE SCALE GENOMIC DNA]</scope>
    <source>
        <strain evidence="2 3">HQ09</strain>
    </source>
</reference>
<dbReference type="PANTHER" id="PTHR47623">
    <property type="entry name" value="OS09G0287300 PROTEIN"/>
    <property type="match status" value="1"/>
</dbReference>
<dbReference type="PANTHER" id="PTHR47623:SF1">
    <property type="entry name" value="OS09G0287300 PROTEIN"/>
    <property type="match status" value="1"/>
</dbReference>